<organism evidence="2 3">
    <name type="scientific">Chryseobacterium sediminis</name>
    <dbReference type="NCBI Taxonomy" id="1679494"/>
    <lineage>
        <taxon>Bacteria</taxon>
        <taxon>Pseudomonadati</taxon>
        <taxon>Bacteroidota</taxon>
        <taxon>Flavobacteriia</taxon>
        <taxon>Flavobacteriales</taxon>
        <taxon>Weeksellaceae</taxon>
        <taxon>Chryseobacterium group</taxon>
        <taxon>Chryseobacterium</taxon>
    </lineage>
</organism>
<dbReference type="RefSeq" id="WP_149834094.1">
    <property type="nucleotide sequence ID" value="NZ_VUNZ01000002.1"/>
</dbReference>
<comment type="caution">
    <text evidence="2">The sequence shown here is derived from an EMBL/GenBank/DDBJ whole genome shotgun (WGS) entry which is preliminary data.</text>
</comment>
<dbReference type="AlphaFoldDB" id="A0A5B2U3Z6"/>
<dbReference type="Gene3D" id="3.30.1150.10">
    <property type="match status" value="1"/>
</dbReference>
<dbReference type="Proteomes" id="UP000323082">
    <property type="component" value="Unassembled WGS sequence"/>
</dbReference>
<dbReference type="OrthoDB" id="1255723at2"/>
<dbReference type="SUPFAM" id="SSF74653">
    <property type="entry name" value="TolA/TonB C-terminal domain"/>
    <property type="match status" value="1"/>
</dbReference>
<evidence type="ECO:0000256" key="1">
    <source>
        <dbReference type="SAM" id="Coils"/>
    </source>
</evidence>
<name>A0A5B2U3Z6_9FLAO</name>
<accession>A0A5B2U3Z6</accession>
<reference evidence="2 3" key="1">
    <citation type="journal article" date="2015" name="Int. J. Syst. Evol. Microbiol.">
        <title>Chryseobacterium sediminis sp. nov., isolated from a river sediment.</title>
        <authorList>
            <person name="Kampfer P."/>
            <person name="Busse H.J."/>
            <person name="McInroy J.A."/>
            <person name="Glaeser S.P."/>
        </authorList>
    </citation>
    <scope>NUCLEOTIDE SEQUENCE [LARGE SCALE GENOMIC DNA]</scope>
    <source>
        <strain evidence="2 3">IMT-174</strain>
    </source>
</reference>
<keyword evidence="1" id="KW-0175">Coiled coil</keyword>
<dbReference type="EMBL" id="VUNZ01000002">
    <property type="protein sequence ID" value="KAA2221329.1"/>
    <property type="molecule type" value="Genomic_DNA"/>
</dbReference>
<evidence type="ECO:0000313" key="2">
    <source>
        <dbReference type="EMBL" id="KAA2221329.1"/>
    </source>
</evidence>
<feature type="coiled-coil region" evidence="1">
    <location>
        <begin position="21"/>
        <end position="48"/>
    </location>
</feature>
<sequence>MKKVCSAILLFIFNFYFSQQVERLKIIKEKYDAEIQNMESSYKDALTKASLRKRAKIALKKDNEISSLKLKRDQEYEKELQNMQSAYPISDSNLTAPKDERYILPEYPDGMDAFKKEIANNFNAESQGIQGKGTLQSIVIFIIEKDGSIITAKGFGENPTFNREAEIAVLLTQKKWQPATKDGIPQRARLRVPFTLKFD</sequence>
<evidence type="ECO:0000313" key="3">
    <source>
        <dbReference type="Proteomes" id="UP000323082"/>
    </source>
</evidence>
<gene>
    <name evidence="2" type="ORF">FW780_13635</name>
</gene>
<proteinExistence type="predicted"/>
<evidence type="ECO:0008006" key="4">
    <source>
        <dbReference type="Google" id="ProtNLM"/>
    </source>
</evidence>
<protein>
    <recommendedName>
        <fullName evidence="4">TonB C-terminal domain-containing protein</fullName>
    </recommendedName>
</protein>